<reference evidence="8 9" key="1">
    <citation type="submission" date="2018-10" db="EMBL/GenBank/DDBJ databases">
        <title>Genomic Encyclopedia of Archaeal and Bacterial Type Strains, Phase II (KMG-II): from individual species to whole genera.</title>
        <authorList>
            <person name="Goeker M."/>
        </authorList>
    </citation>
    <scope>NUCLEOTIDE SEQUENCE [LARGE SCALE GENOMIC DNA]</scope>
    <source>
        <strain evidence="8 9">DSM 14954</strain>
    </source>
</reference>
<evidence type="ECO:0000256" key="4">
    <source>
        <dbReference type="ARBA" id="ARBA00022989"/>
    </source>
</evidence>
<dbReference type="GO" id="GO:0016020">
    <property type="term" value="C:membrane"/>
    <property type="evidence" value="ECO:0007669"/>
    <property type="project" value="UniProtKB-SubCell"/>
</dbReference>
<dbReference type="SUPFAM" id="SSF82861">
    <property type="entry name" value="Mechanosensitive channel protein MscS (YggB), transmembrane region"/>
    <property type="match status" value="1"/>
</dbReference>
<dbReference type="InterPro" id="IPR011014">
    <property type="entry name" value="MscS_channel_TM-2"/>
</dbReference>
<feature type="transmembrane region" description="Helical" evidence="6">
    <location>
        <begin position="43"/>
        <end position="63"/>
    </location>
</feature>
<evidence type="ECO:0000256" key="1">
    <source>
        <dbReference type="ARBA" id="ARBA00004141"/>
    </source>
</evidence>
<keyword evidence="9" id="KW-1185">Reference proteome</keyword>
<dbReference type="OrthoDB" id="2373720at2"/>
<dbReference type="RefSeq" id="WP_121256018.1">
    <property type="nucleotide sequence ID" value="NZ_RBIL01000002.1"/>
</dbReference>
<comment type="subcellular location">
    <subcellularLocation>
        <location evidence="1">Membrane</location>
        <topology evidence="1">Multi-pass membrane protein</topology>
    </subcellularLocation>
</comment>
<evidence type="ECO:0000256" key="5">
    <source>
        <dbReference type="ARBA" id="ARBA00023136"/>
    </source>
</evidence>
<name>A0A660L3D4_9ACTN</name>
<dbReference type="SUPFAM" id="SSF50182">
    <property type="entry name" value="Sm-like ribonucleoproteins"/>
    <property type="match status" value="1"/>
</dbReference>
<gene>
    <name evidence="8" type="ORF">C8N24_5471</name>
</gene>
<dbReference type="EMBL" id="RBIL01000002">
    <property type="protein sequence ID" value="RKQ87449.1"/>
    <property type="molecule type" value="Genomic_DNA"/>
</dbReference>
<feature type="transmembrane region" description="Helical" evidence="6">
    <location>
        <begin position="109"/>
        <end position="140"/>
    </location>
</feature>
<evidence type="ECO:0000313" key="8">
    <source>
        <dbReference type="EMBL" id="RKQ87449.1"/>
    </source>
</evidence>
<accession>A0A660L3D4</accession>
<evidence type="ECO:0000256" key="6">
    <source>
        <dbReference type="SAM" id="Phobius"/>
    </source>
</evidence>
<dbReference type="AlphaFoldDB" id="A0A660L3D4"/>
<keyword evidence="4 6" id="KW-1133">Transmembrane helix</keyword>
<keyword evidence="5 6" id="KW-0472">Membrane</keyword>
<comment type="similarity">
    <text evidence="2">Belongs to the MscS (TC 1.A.23) family.</text>
</comment>
<dbReference type="InterPro" id="IPR023408">
    <property type="entry name" value="MscS_beta-dom_sf"/>
</dbReference>
<dbReference type="Pfam" id="PF00924">
    <property type="entry name" value="MS_channel_2nd"/>
    <property type="match status" value="1"/>
</dbReference>
<evidence type="ECO:0000256" key="3">
    <source>
        <dbReference type="ARBA" id="ARBA00022692"/>
    </source>
</evidence>
<dbReference type="PANTHER" id="PTHR30221:SF1">
    <property type="entry name" value="SMALL-CONDUCTANCE MECHANOSENSITIVE CHANNEL"/>
    <property type="match status" value="1"/>
</dbReference>
<organism evidence="8 9">
    <name type="scientific">Solirubrobacter pauli</name>
    <dbReference type="NCBI Taxonomy" id="166793"/>
    <lineage>
        <taxon>Bacteria</taxon>
        <taxon>Bacillati</taxon>
        <taxon>Actinomycetota</taxon>
        <taxon>Thermoleophilia</taxon>
        <taxon>Solirubrobacterales</taxon>
        <taxon>Solirubrobacteraceae</taxon>
        <taxon>Solirubrobacter</taxon>
    </lineage>
</organism>
<feature type="transmembrane region" description="Helical" evidence="6">
    <location>
        <begin position="84"/>
        <end position="103"/>
    </location>
</feature>
<evidence type="ECO:0000256" key="2">
    <source>
        <dbReference type="ARBA" id="ARBA00008017"/>
    </source>
</evidence>
<protein>
    <submittedName>
        <fullName evidence="8">Mechanosensitive ion channel-like protein</fullName>
    </submittedName>
</protein>
<dbReference type="PANTHER" id="PTHR30221">
    <property type="entry name" value="SMALL-CONDUCTANCE MECHANOSENSITIVE CHANNEL"/>
    <property type="match status" value="1"/>
</dbReference>
<sequence>MTLQTAKKARRAKWELAAVIPLLALTIVAFVERERIFGLDAPVRIAAAIVMLALGWAIARDLGRFTAPALFRRMDPGTAGTAGFLIRFAFLVIAAVASLRIAGLDPGTLAFGGAITAVVLGLAAQQTLGNLIAGLVLISVRPFKVGDRVRLQAGGLAGQVEGVVSSLGLLYTTLAQGQDSIMVPNNVVLSAAVVPLREPAAVDLRARLRPDVRPSAIQTMLEAAITTPTRGEPNISLEEVDADEVVVRIQATPLSDADGPKLADEVLAAVGNATEVPRTDGVTAAGRISDG</sequence>
<feature type="transmembrane region" description="Helical" evidence="6">
    <location>
        <begin position="12"/>
        <end position="31"/>
    </location>
</feature>
<dbReference type="Gene3D" id="1.10.287.1260">
    <property type="match status" value="1"/>
</dbReference>
<dbReference type="Proteomes" id="UP000278962">
    <property type="component" value="Unassembled WGS sequence"/>
</dbReference>
<dbReference type="GO" id="GO:0008381">
    <property type="term" value="F:mechanosensitive monoatomic ion channel activity"/>
    <property type="evidence" value="ECO:0007669"/>
    <property type="project" value="InterPro"/>
</dbReference>
<keyword evidence="3 6" id="KW-0812">Transmembrane</keyword>
<dbReference type="Gene3D" id="2.30.30.60">
    <property type="match status" value="1"/>
</dbReference>
<evidence type="ECO:0000259" key="7">
    <source>
        <dbReference type="Pfam" id="PF00924"/>
    </source>
</evidence>
<dbReference type="InterPro" id="IPR010920">
    <property type="entry name" value="LSM_dom_sf"/>
</dbReference>
<dbReference type="InterPro" id="IPR006685">
    <property type="entry name" value="MscS_channel_2nd"/>
</dbReference>
<feature type="domain" description="Mechanosensitive ion channel MscS" evidence="7">
    <location>
        <begin position="127"/>
        <end position="193"/>
    </location>
</feature>
<evidence type="ECO:0000313" key="9">
    <source>
        <dbReference type="Proteomes" id="UP000278962"/>
    </source>
</evidence>
<proteinExistence type="inferred from homology"/>
<comment type="caution">
    <text evidence="8">The sequence shown here is derived from an EMBL/GenBank/DDBJ whole genome shotgun (WGS) entry which is preliminary data.</text>
</comment>
<dbReference type="InterPro" id="IPR045275">
    <property type="entry name" value="MscS_archaea/bacteria_type"/>
</dbReference>